<dbReference type="AlphaFoldDB" id="X1A289"/>
<accession>X1A289</accession>
<evidence type="ECO:0000259" key="1">
    <source>
        <dbReference type="Pfam" id="PF05170"/>
    </source>
</evidence>
<name>X1A289_9ZZZZ</name>
<sequence>MFSDFRSSIVETALSEQIGQPLVVKDDVRIKFGGTPRVFVSGVEIPSENIDGANLAELNLLELEVSLVSLLRGTVKIDNLNIDGLQVNMITQQDGSTS</sequence>
<evidence type="ECO:0000313" key="2">
    <source>
        <dbReference type="EMBL" id="GAG66898.1"/>
    </source>
</evidence>
<dbReference type="Pfam" id="PF05170">
    <property type="entry name" value="AsmA"/>
    <property type="match status" value="1"/>
</dbReference>
<organism evidence="2">
    <name type="scientific">marine sediment metagenome</name>
    <dbReference type="NCBI Taxonomy" id="412755"/>
    <lineage>
        <taxon>unclassified sequences</taxon>
        <taxon>metagenomes</taxon>
        <taxon>ecological metagenomes</taxon>
    </lineage>
</organism>
<reference evidence="2" key="1">
    <citation type="journal article" date="2014" name="Front. Microbiol.">
        <title>High frequency of phylogenetically diverse reductive dehalogenase-homologous genes in deep subseafloor sedimentary metagenomes.</title>
        <authorList>
            <person name="Kawai M."/>
            <person name="Futagami T."/>
            <person name="Toyoda A."/>
            <person name="Takaki Y."/>
            <person name="Nishi S."/>
            <person name="Hori S."/>
            <person name="Arai W."/>
            <person name="Tsubouchi T."/>
            <person name="Morono Y."/>
            <person name="Uchiyama I."/>
            <person name="Ito T."/>
            <person name="Fujiyama A."/>
            <person name="Inagaki F."/>
            <person name="Takami H."/>
        </authorList>
    </citation>
    <scope>NUCLEOTIDE SEQUENCE</scope>
    <source>
        <strain evidence="2">Expedition CK06-06</strain>
    </source>
</reference>
<protein>
    <recommendedName>
        <fullName evidence="1">AsmA domain-containing protein</fullName>
    </recommendedName>
</protein>
<comment type="caution">
    <text evidence="2">The sequence shown here is derived from an EMBL/GenBank/DDBJ whole genome shotgun (WGS) entry which is preliminary data.</text>
</comment>
<dbReference type="EMBL" id="BART01004140">
    <property type="protein sequence ID" value="GAG66898.1"/>
    <property type="molecule type" value="Genomic_DNA"/>
</dbReference>
<feature type="domain" description="AsmA" evidence="1">
    <location>
        <begin position="4"/>
        <end position="96"/>
    </location>
</feature>
<proteinExistence type="predicted"/>
<gene>
    <name evidence="2" type="ORF">S01H4_10674</name>
</gene>
<dbReference type="InterPro" id="IPR007844">
    <property type="entry name" value="AsmA"/>
</dbReference>